<keyword evidence="2" id="KW-0732">Signal</keyword>
<feature type="chain" id="PRO_5026754694" evidence="2">
    <location>
        <begin position="27"/>
        <end position="415"/>
    </location>
</feature>
<gene>
    <name evidence="4" type="primary">LOC115634682</name>
</gene>
<proteinExistence type="predicted"/>
<feature type="region of interest" description="Disordered" evidence="1">
    <location>
        <begin position="383"/>
        <end position="415"/>
    </location>
</feature>
<dbReference type="OrthoDB" id="7883852at2759"/>
<keyword evidence="3" id="KW-1185">Reference proteome</keyword>
<feature type="compositionally biased region" description="Polar residues" evidence="1">
    <location>
        <begin position="231"/>
        <end position="244"/>
    </location>
</feature>
<dbReference type="RefSeq" id="XP_030388401.1">
    <property type="nucleotide sequence ID" value="XM_030532541.1"/>
</dbReference>
<accession>A0A6J2UJ36</accession>
<dbReference type="GeneID" id="115634682"/>
<evidence type="ECO:0000313" key="4">
    <source>
        <dbReference type="RefSeq" id="XP_030388401.1"/>
    </source>
</evidence>
<reference evidence="4" key="1">
    <citation type="submission" date="2025-08" db="UniProtKB">
        <authorList>
            <consortium name="RefSeq"/>
        </authorList>
    </citation>
    <scope>IDENTIFICATION</scope>
    <source>
        <strain evidence="4">11010-0011.00</strain>
        <tissue evidence="4">Whole body</tissue>
    </source>
</reference>
<dbReference type="Proteomes" id="UP000504634">
    <property type="component" value="Unplaced"/>
</dbReference>
<feature type="region of interest" description="Disordered" evidence="1">
    <location>
        <begin position="231"/>
        <end position="305"/>
    </location>
</feature>
<feature type="signal peptide" evidence="2">
    <location>
        <begin position="1"/>
        <end position="26"/>
    </location>
</feature>
<protein>
    <submittedName>
        <fullName evidence="4">Uncharacterized protein LOC115634682</fullName>
    </submittedName>
</protein>
<evidence type="ECO:0000313" key="3">
    <source>
        <dbReference type="Proteomes" id="UP000504634"/>
    </source>
</evidence>
<sequence length="415" mass="45971">MASGGYYIMLVLGLLLLLGTMPGHEAAPASEGEPDHLVRVYRIDQQQYEKVLNLTNAKNFISEARLISGGFSSVSNGFNSLTKDLSSGWNSLLRIVGFTPTSKQNEVKVDGQPLCVVKTREGVVADQIYADFEDDSVINCIVVLENKNTLENKVLGGTVTYDGSPAQYPVPSTSEDISNLVRLHDISSPLAAPPAPGKETQDTEEMVVAEPMVTFIVEDEPESTTLTPIVESKTTISTTENPNQAVRPKSKPKPKVRATNAPKSRKQTVRRRPSYKTSNINGHKFTSRQYENPYSQYGSENSYSYPEQNSYPYPYASFSPALTPDPYYGQQFGPAPFYGQPSYGPSNTSPYPYGYNSFYEQTEEPTIPGNGEEEIYGLVEEVPEDVDEDSSELDNYNRSNDPYSVHVQNGWGYDY</sequence>
<feature type="compositionally biased region" description="Polar residues" evidence="1">
    <location>
        <begin position="287"/>
        <end position="305"/>
    </location>
</feature>
<feature type="compositionally biased region" description="Acidic residues" evidence="1">
    <location>
        <begin position="383"/>
        <end position="392"/>
    </location>
</feature>
<evidence type="ECO:0000256" key="2">
    <source>
        <dbReference type="SAM" id="SignalP"/>
    </source>
</evidence>
<organism evidence="3 4">
    <name type="scientific">Drosophila lebanonensis</name>
    <name type="common">Fruit fly</name>
    <name type="synonym">Scaptodrosophila lebanonensis</name>
    <dbReference type="NCBI Taxonomy" id="7225"/>
    <lineage>
        <taxon>Eukaryota</taxon>
        <taxon>Metazoa</taxon>
        <taxon>Ecdysozoa</taxon>
        <taxon>Arthropoda</taxon>
        <taxon>Hexapoda</taxon>
        <taxon>Insecta</taxon>
        <taxon>Pterygota</taxon>
        <taxon>Neoptera</taxon>
        <taxon>Endopterygota</taxon>
        <taxon>Diptera</taxon>
        <taxon>Brachycera</taxon>
        <taxon>Muscomorpha</taxon>
        <taxon>Ephydroidea</taxon>
        <taxon>Drosophilidae</taxon>
        <taxon>Scaptodrosophila</taxon>
    </lineage>
</organism>
<evidence type="ECO:0000256" key="1">
    <source>
        <dbReference type="SAM" id="MobiDB-lite"/>
    </source>
</evidence>
<dbReference type="AlphaFoldDB" id="A0A6J2UJ36"/>
<name>A0A6J2UJ36_DROLE</name>
<feature type="compositionally biased region" description="Basic residues" evidence="1">
    <location>
        <begin position="263"/>
        <end position="274"/>
    </location>
</feature>